<dbReference type="STRING" id="74557.A0A1V9ZZM7"/>
<comment type="caution">
    <text evidence="2">The sequence shown here is derived from an EMBL/GenBank/DDBJ whole genome shotgun (WGS) entry which is preliminary data.</text>
</comment>
<evidence type="ECO:0000256" key="1">
    <source>
        <dbReference type="SAM" id="MobiDB-lite"/>
    </source>
</evidence>
<gene>
    <name evidence="2" type="ORF">THRCLA_04240</name>
</gene>
<feature type="compositionally biased region" description="Polar residues" evidence="1">
    <location>
        <begin position="936"/>
        <end position="949"/>
    </location>
</feature>
<name>A0A1V9ZZM7_9STRA</name>
<reference evidence="2 3" key="1">
    <citation type="journal article" date="2014" name="Genome Biol. Evol.">
        <title>The secreted proteins of Achlya hypogyna and Thraustotheca clavata identify the ancestral oomycete secretome and reveal gene acquisitions by horizontal gene transfer.</title>
        <authorList>
            <person name="Misner I."/>
            <person name="Blouin N."/>
            <person name="Leonard G."/>
            <person name="Richards T.A."/>
            <person name="Lane C.E."/>
        </authorList>
    </citation>
    <scope>NUCLEOTIDE SEQUENCE [LARGE SCALE GENOMIC DNA]</scope>
    <source>
        <strain evidence="2 3">ATCC 34112</strain>
    </source>
</reference>
<dbReference type="Proteomes" id="UP000243217">
    <property type="component" value="Unassembled WGS sequence"/>
</dbReference>
<evidence type="ECO:0000313" key="2">
    <source>
        <dbReference type="EMBL" id="OQS03457.1"/>
    </source>
</evidence>
<accession>A0A1V9ZZM7</accession>
<proteinExistence type="predicted"/>
<organism evidence="2 3">
    <name type="scientific">Thraustotheca clavata</name>
    <dbReference type="NCBI Taxonomy" id="74557"/>
    <lineage>
        <taxon>Eukaryota</taxon>
        <taxon>Sar</taxon>
        <taxon>Stramenopiles</taxon>
        <taxon>Oomycota</taxon>
        <taxon>Saprolegniomycetes</taxon>
        <taxon>Saprolegniales</taxon>
        <taxon>Achlyaceae</taxon>
        <taxon>Thraustotheca</taxon>
    </lineage>
</organism>
<evidence type="ECO:0000313" key="3">
    <source>
        <dbReference type="Proteomes" id="UP000243217"/>
    </source>
</evidence>
<dbReference type="OrthoDB" id="75687at2759"/>
<sequence length="959" mass="107508">MHPDVEAHLIELKTRQKNLTTRRIALEKKQKMRDATMAEFSIAYTDMLKRKQRQHQQNEMIARKRNQQFLSTLYEYQKSMGDPVKSTSTIAVTLEKSKMEFTNKVMEVYPAWQEEQQRTKMQKLRQLEQEKHEIEYRRMLAKQNFEKEQGIDALLQQAANDINLVSSVERNETYARQLLRQQKLKKAMDLENAIHFHAEEERRRMEDNHFNTLTTPPVAEYEQLAVKYAAATAPIEKPKISSFNAEQPKPPIVQTIPNDTRSISVSNTLDQEFYLPSPSKAVFKMHSPSPAPAQVIMSLKSSGEPIIEPTESCIAQQKDAEEVDDILNDFRQMVPLPQAQPVPAPREAQMVTIHTNPVVLSKVVAPLETPQTLDHTVKGNLEVPKKVSTSNSPVNTLQENRELVESSLTVDDTLATIPCAVDMIKKPKTPSPRHSPELHSQVPTLKIVGEELNLIDEPQEIVSNPPQQLPQDVSPRISDEVAQTKLSAILNEPESTTAEISSTLDQETTLLAPSTEPLTIKTEEMIIDTQAIDEPAEKVAELNQVEKGADLSPPQTPVQPVEFNLPDPLPSPPPKEDFEFLTPPQTKASPREASPVRAAEAVLDVLTEVGSLQLQLETSTDIISSIESPIPQRTSAFPESPTYSLNDSVEVKGLESPLPSPIHEEEMTGTVTAKLNDMERLSLMTNLMQRIEESAKTEGFTARVETIELQAAKSGRQAQINVFGADVCFALLLDGLRDVGPYLFTEDLMVGKMTSQRLTKAYQANRNKEKDYWKLFTSHLTQLINHHAISSTDAAHIFSTVFMDQMPKDDRTARKLRELLISLCPTVESKESNPEKPKEIVNIPTKEVANVPKIVKNTEEPFSEAKSILGLAFMRQNSSAKRVQDPLVGRGKSLSNTSIGQRVLRGASLRDYSDFEDDEDEVNYSSASTVNTIVASKNARPSQIKITSSSHDDDFDENF</sequence>
<dbReference type="AlphaFoldDB" id="A0A1V9ZZM7"/>
<keyword evidence="3" id="KW-1185">Reference proteome</keyword>
<protein>
    <submittedName>
        <fullName evidence="2">Uncharacterized protein</fullName>
    </submittedName>
</protein>
<dbReference type="EMBL" id="JNBS01000889">
    <property type="protein sequence ID" value="OQS03457.1"/>
    <property type="molecule type" value="Genomic_DNA"/>
</dbReference>
<feature type="region of interest" description="Disordered" evidence="1">
    <location>
        <begin position="936"/>
        <end position="959"/>
    </location>
</feature>